<organism evidence="1 2">
    <name type="scientific">Pluteus cervinus</name>
    <dbReference type="NCBI Taxonomy" id="181527"/>
    <lineage>
        <taxon>Eukaryota</taxon>
        <taxon>Fungi</taxon>
        <taxon>Dikarya</taxon>
        <taxon>Basidiomycota</taxon>
        <taxon>Agaricomycotina</taxon>
        <taxon>Agaricomycetes</taxon>
        <taxon>Agaricomycetidae</taxon>
        <taxon>Agaricales</taxon>
        <taxon>Pluteineae</taxon>
        <taxon>Pluteaceae</taxon>
        <taxon>Pluteus</taxon>
    </lineage>
</organism>
<proteinExistence type="predicted"/>
<reference evidence="1 2" key="1">
    <citation type="journal article" date="2019" name="Nat. Ecol. Evol.">
        <title>Megaphylogeny resolves global patterns of mushroom evolution.</title>
        <authorList>
            <person name="Varga T."/>
            <person name="Krizsan K."/>
            <person name="Foldi C."/>
            <person name="Dima B."/>
            <person name="Sanchez-Garcia M."/>
            <person name="Sanchez-Ramirez S."/>
            <person name="Szollosi G.J."/>
            <person name="Szarkandi J.G."/>
            <person name="Papp V."/>
            <person name="Albert L."/>
            <person name="Andreopoulos W."/>
            <person name="Angelini C."/>
            <person name="Antonin V."/>
            <person name="Barry K.W."/>
            <person name="Bougher N.L."/>
            <person name="Buchanan P."/>
            <person name="Buyck B."/>
            <person name="Bense V."/>
            <person name="Catcheside P."/>
            <person name="Chovatia M."/>
            <person name="Cooper J."/>
            <person name="Damon W."/>
            <person name="Desjardin D."/>
            <person name="Finy P."/>
            <person name="Geml J."/>
            <person name="Haridas S."/>
            <person name="Hughes K."/>
            <person name="Justo A."/>
            <person name="Karasinski D."/>
            <person name="Kautmanova I."/>
            <person name="Kiss B."/>
            <person name="Kocsube S."/>
            <person name="Kotiranta H."/>
            <person name="LaButti K.M."/>
            <person name="Lechner B.E."/>
            <person name="Liimatainen K."/>
            <person name="Lipzen A."/>
            <person name="Lukacs Z."/>
            <person name="Mihaltcheva S."/>
            <person name="Morgado L.N."/>
            <person name="Niskanen T."/>
            <person name="Noordeloos M.E."/>
            <person name="Ohm R.A."/>
            <person name="Ortiz-Santana B."/>
            <person name="Ovrebo C."/>
            <person name="Racz N."/>
            <person name="Riley R."/>
            <person name="Savchenko A."/>
            <person name="Shiryaev A."/>
            <person name="Soop K."/>
            <person name="Spirin V."/>
            <person name="Szebenyi C."/>
            <person name="Tomsovsky M."/>
            <person name="Tulloss R.E."/>
            <person name="Uehling J."/>
            <person name="Grigoriev I.V."/>
            <person name="Vagvolgyi C."/>
            <person name="Papp T."/>
            <person name="Martin F.M."/>
            <person name="Miettinen O."/>
            <person name="Hibbett D.S."/>
            <person name="Nagy L.G."/>
        </authorList>
    </citation>
    <scope>NUCLEOTIDE SEQUENCE [LARGE SCALE GENOMIC DNA]</scope>
    <source>
        <strain evidence="1 2">NL-1719</strain>
    </source>
</reference>
<name>A0ACD3BGG2_9AGAR</name>
<dbReference type="EMBL" id="ML208259">
    <property type="protein sequence ID" value="TFK76741.1"/>
    <property type="molecule type" value="Genomic_DNA"/>
</dbReference>
<sequence length="230" mass="26230">MRTGKLTAEDVSKIHKLERSVVYEDGLEPSELYPLRRQVADCNEARLRALHPPIWAYRGMDYSGYDARKHPISFETAKRLLDDLIAPELLELKVGAQVMLLVNVEQGTLVNGSVGKVTHFMTLLEARSKNIPITEIRVPEIDPKLPLTSMTTHVFPQNQAWPVVEFAGGRPLLCPALCFEPGLYQYTNHKVKPCSAFGWIWVGYLKKDRHMLPYRVLQVWNIFKSCTLTL</sequence>
<dbReference type="Proteomes" id="UP000308600">
    <property type="component" value="Unassembled WGS sequence"/>
</dbReference>
<gene>
    <name evidence="1" type="ORF">BDN72DRAFT_6898</name>
</gene>
<evidence type="ECO:0000313" key="2">
    <source>
        <dbReference type="Proteomes" id="UP000308600"/>
    </source>
</evidence>
<protein>
    <submittedName>
        <fullName evidence="1">Uncharacterized protein</fullName>
    </submittedName>
</protein>
<accession>A0ACD3BGG2</accession>
<evidence type="ECO:0000313" key="1">
    <source>
        <dbReference type="EMBL" id="TFK76741.1"/>
    </source>
</evidence>
<keyword evidence="2" id="KW-1185">Reference proteome</keyword>